<feature type="binding site" evidence="10">
    <location>
        <position position="153"/>
    </location>
    <ligand>
        <name>substrate</name>
    </ligand>
</feature>
<feature type="binding site" evidence="10">
    <location>
        <position position="54"/>
    </location>
    <ligand>
        <name>substrate</name>
    </ligand>
</feature>
<comment type="similarity">
    <text evidence="1">Belongs to the isopentenyl phosphate kinase family.</text>
</comment>
<dbReference type="GO" id="GO:0005829">
    <property type="term" value="C:cytosol"/>
    <property type="evidence" value="ECO:0007669"/>
    <property type="project" value="TreeGrafter"/>
</dbReference>
<sequence>MSNLVVLKIGGSVITDKKRENFFRQDVMARIAKEIARCWSTPLIIIHGAGSFGHPIAKQYRIERGYREQGQLEGFVKTLQSVKTLNHHVVTTLIETGIGAVGMPASTLFITRKGIIETAHLDLVFSALDLGIIPVTCGDAVFDRELKFTVLSGDQIAIHLAKSLKASRIVFASDVDGVYDVDRETGEKRLLEKLDYRKHSTLFYGGVEGEDVTGGMFYKVENGFEAVKAGVEVVIVNGLVEGRIEGAVKGKPVKGTTLVM</sequence>
<dbReference type="GO" id="GO:0016301">
    <property type="term" value="F:kinase activity"/>
    <property type="evidence" value="ECO:0007669"/>
    <property type="project" value="UniProtKB-KW"/>
</dbReference>
<keyword evidence="7 10" id="KW-0067">ATP-binding</keyword>
<dbReference type="NCBIfam" id="NF040647">
    <property type="entry name" value="IPPK_Arch"/>
    <property type="match status" value="1"/>
</dbReference>
<feature type="binding site" evidence="10">
    <location>
        <position position="174"/>
    </location>
    <ligand>
        <name>ATP</name>
        <dbReference type="ChEBI" id="CHEBI:30616"/>
    </ligand>
</feature>
<reference evidence="14" key="1">
    <citation type="journal article" date="2020" name="mSystems">
        <title>Genome- and Community-Level Interaction Insights into Carbon Utilization and Element Cycling Functions of Hydrothermarchaeota in Hydrothermal Sediment.</title>
        <authorList>
            <person name="Zhou Z."/>
            <person name="Liu Y."/>
            <person name="Xu W."/>
            <person name="Pan J."/>
            <person name="Luo Z.H."/>
            <person name="Li M."/>
        </authorList>
    </citation>
    <scope>NUCLEOTIDE SEQUENCE [LARGE SCALE GENOMIC DNA]</scope>
    <source>
        <strain evidence="15">SpSt-1073</strain>
        <strain evidence="14">SpSt-613</strain>
        <strain evidence="13">SpSt-669</strain>
    </source>
</reference>
<keyword evidence="8" id="KW-0414">Isoprene biosynthesis</keyword>
<dbReference type="GO" id="GO:0016114">
    <property type="term" value="P:terpenoid biosynthetic process"/>
    <property type="evidence" value="ECO:0007669"/>
    <property type="project" value="TreeGrafter"/>
</dbReference>
<dbReference type="InterPro" id="IPR001048">
    <property type="entry name" value="Asp/Glu/Uridylate_kinase"/>
</dbReference>
<evidence type="ECO:0000313" key="15">
    <source>
        <dbReference type="EMBL" id="HHN51766.1"/>
    </source>
</evidence>
<dbReference type="InterPro" id="IPR001057">
    <property type="entry name" value="Glu/AcGlu_kinase"/>
</dbReference>
<dbReference type="SUPFAM" id="SSF53633">
    <property type="entry name" value="Carbamate kinase-like"/>
    <property type="match status" value="1"/>
</dbReference>
<evidence type="ECO:0000256" key="9">
    <source>
        <dbReference type="ARBA" id="ARBA00049063"/>
    </source>
</evidence>
<evidence type="ECO:0000256" key="11">
    <source>
        <dbReference type="PIRSR" id="PIRSR016496-2"/>
    </source>
</evidence>
<evidence type="ECO:0000256" key="8">
    <source>
        <dbReference type="ARBA" id="ARBA00023229"/>
    </source>
</evidence>
<gene>
    <name evidence="15" type="ORF">ENM30_00475</name>
    <name evidence="14" type="ORF">ENT82_04475</name>
    <name evidence="13" type="ORF">ENU43_03275</name>
</gene>
<evidence type="ECO:0000256" key="10">
    <source>
        <dbReference type="PIRSR" id="PIRSR016496-1"/>
    </source>
</evidence>
<keyword evidence="6 14" id="KW-0418">Kinase</keyword>
<dbReference type="PRINTS" id="PR00474">
    <property type="entry name" value="GLU5KINASE"/>
</dbReference>
<dbReference type="CDD" id="cd04241">
    <property type="entry name" value="AAK_FomA-like"/>
    <property type="match status" value="1"/>
</dbReference>
<feature type="binding site" evidence="10">
    <location>
        <begin position="8"/>
        <end position="12"/>
    </location>
    <ligand>
        <name>ATP</name>
        <dbReference type="ChEBI" id="CHEBI:30616"/>
    </ligand>
</feature>
<evidence type="ECO:0000256" key="2">
    <source>
        <dbReference type="ARBA" id="ARBA00012908"/>
    </source>
</evidence>
<feature type="binding site" evidence="10">
    <location>
        <position position="50"/>
    </location>
    <ligand>
        <name>substrate</name>
    </ligand>
</feature>
<evidence type="ECO:0000256" key="7">
    <source>
        <dbReference type="ARBA" id="ARBA00022840"/>
    </source>
</evidence>
<dbReference type="EMBL" id="DRXG01000007">
    <property type="protein sequence ID" value="HHN51766.1"/>
    <property type="molecule type" value="Genomic_DNA"/>
</dbReference>
<name>A0A7C4E085_CALS0</name>
<feature type="binding site" evidence="10">
    <location>
        <position position="219"/>
    </location>
    <ligand>
        <name>ATP</name>
        <dbReference type="ChEBI" id="CHEBI:30616"/>
    </ligand>
</feature>
<evidence type="ECO:0000259" key="12">
    <source>
        <dbReference type="Pfam" id="PF00696"/>
    </source>
</evidence>
<comment type="catalytic activity">
    <reaction evidence="9">
        <text>isopentenyl phosphate + ATP = isopentenyl diphosphate + ADP</text>
        <dbReference type="Rhea" id="RHEA:33963"/>
        <dbReference type="ChEBI" id="CHEBI:30616"/>
        <dbReference type="ChEBI" id="CHEBI:65078"/>
        <dbReference type="ChEBI" id="CHEBI:128769"/>
        <dbReference type="ChEBI" id="CHEBI:456216"/>
        <dbReference type="EC" id="2.7.4.26"/>
    </reaction>
</comment>
<proteinExistence type="inferred from homology"/>
<dbReference type="EMBL" id="DTCM01000038">
    <property type="protein sequence ID" value="HGL40671.1"/>
    <property type="molecule type" value="Genomic_DNA"/>
</dbReference>
<dbReference type="AlphaFoldDB" id="A0A7C4E085"/>
<dbReference type="GO" id="GO:0102043">
    <property type="term" value="F:isopentenyl phosphate kinase activity"/>
    <property type="evidence" value="ECO:0007669"/>
    <property type="project" value="UniProtKB-EC"/>
</dbReference>
<dbReference type="PANTHER" id="PTHR43654:SF1">
    <property type="entry name" value="ISOPENTENYL PHOSPHATE KINASE"/>
    <property type="match status" value="1"/>
</dbReference>
<evidence type="ECO:0000256" key="4">
    <source>
        <dbReference type="ARBA" id="ARBA00022679"/>
    </source>
</evidence>
<dbReference type="PIRSF" id="PIRSF016496">
    <property type="entry name" value="Kin_FomA"/>
    <property type="match status" value="1"/>
</dbReference>
<dbReference type="Pfam" id="PF00696">
    <property type="entry name" value="AA_kinase"/>
    <property type="match status" value="1"/>
</dbReference>
<keyword evidence="4" id="KW-0808">Transferase</keyword>
<evidence type="ECO:0000256" key="5">
    <source>
        <dbReference type="ARBA" id="ARBA00022741"/>
    </source>
</evidence>
<dbReference type="EC" id="2.7.4.26" evidence="2"/>
<organism evidence="14">
    <name type="scientific">Caldiarchaeum subterraneum</name>
    <dbReference type="NCBI Taxonomy" id="311458"/>
    <lineage>
        <taxon>Archaea</taxon>
        <taxon>Nitrososphaerota</taxon>
        <taxon>Candidatus Caldarchaeales</taxon>
        <taxon>Candidatus Caldarchaeaceae</taxon>
        <taxon>Candidatus Caldarchaeum</taxon>
    </lineage>
</organism>
<dbReference type="PANTHER" id="PTHR43654">
    <property type="entry name" value="GLUTAMATE 5-KINASE"/>
    <property type="match status" value="1"/>
</dbReference>
<dbReference type="EMBL" id="DTAD01000044">
    <property type="protein sequence ID" value="HGN90365.1"/>
    <property type="molecule type" value="Genomic_DNA"/>
</dbReference>
<evidence type="ECO:0000256" key="6">
    <source>
        <dbReference type="ARBA" id="ARBA00022777"/>
    </source>
</evidence>
<dbReference type="GO" id="GO:0005524">
    <property type="term" value="F:ATP binding"/>
    <property type="evidence" value="ECO:0007669"/>
    <property type="project" value="UniProtKB-KW"/>
</dbReference>
<dbReference type="InterPro" id="IPR036393">
    <property type="entry name" value="AceGlu_kinase-like_sf"/>
</dbReference>
<keyword evidence="5 10" id="KW-0547">Nucleotide-binding</keyword>
<evidence type="ECO:0000313" key="14">
    <source>
        <dbReference type="EMBL" id="HGN90365.1"/>
    </source>
</evidence>
<feature type="binding site" evidence="10">
    <location>
        <position position="215"/>
    </location>
    <ligand>
        <name>ATP</name>
        <dbReference type="ChEBI" id="CHEBI:30616"/>
    </ligand>
</feature>
<comment type="caution">
    <text evidence="14">The sequence shown here is derived from an EMBL/GenBank/DDBJ whole genome shotgun (WGS) entry which is preliminary data.</text>
</comment>
<dbReference type="Gene3D" id="3.40.1160.10">
    <property type="entry name" value="Acetylglutamate kinase-like"/>
    <property type="match status" value="1"/>
</dbReference>
<feature type="domain" description="Aspartate/glutamate/uridylate kinase" evidence="12">
    <location>
        <begin position="3"/>
        <end position="237"/>
    </location>
</feature>
<dbReference type="InterPro" id="IPR024192">
    <property type="entry name" value="Fosfomycin_R_FomA-type"/>
</dbReference>
<feature type="binding site" evidence="10">
    <location>
        <position position="49"/>
    </location>
    <ligand>
        <name>substrate</name>
    </ligand>
</feature>
<evidence type="ECO:0000256" key="3">
    <source>
        <dbReference type="ARBA" id="ARBA00017267"/>
    </source>
</evidence>
<evidence type="ECO:0000256" key="1">
    <source>
        <dbReference type="ARBA" id="ARBA00010540"/>
    </source>
</evidence>
<protein>
    <recommendedName>
        <fullName evidence="3">Isopentenyl phosphate kinase</fullName>
        <ecNumber evidence="2">2.7.4.26</ecNumber>
    </recommendedName>
</protein>
<evidence type="ECO:0000313" key="13">
    <source>
        <dbReference type="EMBL" id="HGL40671.1"/>
    </source>
</evidence>
<accession>A0A7C4E085</accession>
<feature type="site" description="Transition state stabilizer" evidence="11">
    <location>
        <position position="17"/>
    </location>
</feature>